<protein>
    <recommendedName>
        <fullName evidence="4">OmpR/PhoB-type domain-containing protein</fullName>
    </recommendedName>
</protein>
<dbReference type="EMBL" id="JAKJSC010000007">
    <property type="protein sequence ID" value="MDE5420037.1"/>
    <property type="molecule type" value="Genomic_DNA"/>
</dbReference>
<keyword evidence="1" id="KW-0812">Transmembrane</keyword>
<evidence type="ECO:0000256" key="1">
    <source>
        <dbReference type="SAM" id="Phobius"/>
    </source>
</evidence>
<dbReference type="Proteomes" id="UP001528920">
    <property type="component" value="Unassembled WGS sequence"/>
</dbReference>
<evidence type="ECO:0000313" key="2">
    <source>
        <dbReference type="EMBL" id="MDE5420037.1"/>
    </source>
</evidence>
<reference evidence="2 3" key="1">
    <citation type="submission" date="2022-01" db="EMBL/GenBank/DDBJ databases">
        <title>Labilibaculum sp. nov, a marine bacterium isolated from Antarctica.</title>
        <authorList>
            <person name="Dai W."/>
        </authorList>
    </citation>
    <scope>NUCLEOTIDE SEQUENCE [LARGE SCALE GENOMIC DNA]</scope>
    <source>
        <strain evidence="2 3">DW002</strain>
    </source>
</reference>
<feature type="transmembrane region" description="Helical" evidence="1">
    <location>
        <begin position="129"/>
        <end position="147"/>
    </location>
</feature>
<keyword evidence="3" id="KW-1185">Reference proteome</keyword>
<keyword evidence="1" id="KW-0472">Membrane</keyword>
<evidence type="ECO:0000313" key="3">
    <source>
        <dbReference type="Proteomes" id="UP001528920"/>
    </source>
</evidence>
<gene>
    <name evidence="2" type="ORF">L3049_18765</name>
</gene>
<keyword evidence="1" id="KW-1133">Transmembrane helix</keyword>
<proteinExistence type="predicted"/>
<accession>A0ABT5VX96</accession>
<sequence>MINKNEEKSIEEALNRICSHKLFVNSPTNSSLLKYLVEKAIAKEEINEITIGSELYGIDYSENKSNSTVRSYMYKLRNKLADYYADAGAKESLLFEISKGQCNLSFLSPTEYHKSRGEKGNTVTIPIKYIKVVSGVLLLTILSFFLVKTIADKPNFVWASYFEANSDNLLVVSDQFVVGETFPDGKERAVLYHEVNNNNDFIKYSQQHPEKSIQLTDYTLMSKMAPYTVNALSKWFTENDSSFDLKLESKLSYDDARNHNILFVGQYKTMNLSKSLFLKDSKVFATFNDGFKYNNGSVAKVYNTRFGENQKVEYAMVSFNPLSNGKNALYFVSNNDIGVMATVRKFTDEKWLKEFAKQLPDESIHFNALFEVSGLQRTDVSCELVELEVLK</sequence>
<organism evidence="2 3">
    <name type="scientific">Paralabilibaculum antarcticum</name>
    <dbReference type="NCBI Taxonomy" id="2912572"/>
    <lineage>
        <taxon>Bacteria</taxon>
        <taxon>Pseudomonadati</taxon>
        <taxon>Bacteroidota</taxon>
        <taxon>Bacteroidia</taxon>
        <taxon>Marinilabiliales</taxon>
        <taxon>Marinifilaceae</taxon>
        <taxon>Paralabilibaculum</taxon>
    </lineage>
</organism>
<evidence type="ECO:0008006" key="4">
    <source>
        <dbReference type="Google" id="ProtNLM"/>
    </source>
</evidence>
<name>A0ABT5VX96_9BACT</name>
<dbReference type="RefSeq" id="WP_275111368.1">
    <property type="nucleotide sequence ID" value="NZ_JAKJSC010000007.1"/>
</dbReference>
<comment type="caution">
    <text evidence="2">The sequence shown here is derived from an EMBL/GenBank/DDBJ whole genome shotgun (WGS) entry which is preliminary data.</text>
</comment>